<evidence type="ECO:0000256" key="1">
    <source>
        <dbReference type="SAM" id="Coils"/>
    </source>
</evidence>
<reference evidence="3" key="2">
    <citation type="submission" date="2025-09" db="UniProtKB">
        <authorList>
            <consortium name="Ensembl"/>
        </authorList>
    </citation>
    <scope>IDENTIFICATION</scope>
</reference>
<feature type="domain" description="DUF4939" evidence="2">
    <location>
        <begin position="42"/>
        <end position="126"/>
    </location>
</feature>
<evidence type="ECO:0000313" key="4">
    <source>
        <dbReference type="Proteomes" id="UP000472273"/>
    </source>
</evidence>
<proteinExistence type="predicted"/>
<evidence type="ECO:0000313" key="3">
    <source>
        <dbReference type="Ensembl" id="ENSPTXP00000019098.1"/>
    </source>
</evidence>
<keyword evidence="1" id="KW-0175">Coiled coil</keyword>
<keyword evidence="4" id="KW-1185">Reference proteome</keyword>
<organism evidence="3 4">
    <name type="scientific">Pseudonaja textilis</name>
    <name type="common">Eastern brown snake</name>
    <dbReference type="NCBI Taxonomy" id="8673"/>
    <lineage>
        <taxon>Eukaryota</taxon>
        <taxon>Metazoa</taxon>
        <taxon>Chordata</taxon>
        <taxon>Craniata</taxon>
        <taxon>Vertebrata</taxon>
        <taxon>Euteleostomi</taxon>
        <taxon>Lepidosauria</taxon>
        <taxon>Squamata</taxon>
        <taxon>Bifurcata</taxon>
        <taxon>Unidentata</taxon>
        <taxon>Episquamata</taxon>
        <taxon>Toxicofera</taxon>
        <taxon>Serpentes</taxon>
        <taxon>Colubroidea</taxon>
        <taxon>Elapidae</taxon>
        <taxon>Hydrophiinae</taxon>
        <taxon>Pseudonaja</taxon>
    </lineage>
</organism>
<name>A0A670ZB38_PSETE</name>
<feature type="coiled-coil region" evidence="1">
    <location>
        <begin position="1"/>
        <end position="28"/>
    </location>
</feature>
<dbReference type="InterPro" id="IPR032549">
    <property type="entry name" value="DUF4939"/>
</dbReference>
<dbReference type="AlphaFoldDB" id="A0A670ZB38"/>
<evidence type="ECO:0000259" key="2">
    <source>
        <dbReference type="Pfam" id="PF16297"/>
    </source>
</evidence>
<dbReference type="GeneTree" id="ENSGT00950000183173"/>
<protein>
    <recommendedName>
        <fullName evidence="2">DUF4939 domain-containing protein</fullName>
    </recommendedName>
</protein>
<dbReference type="Ensembl" id="ENSPTXT00000019682.1">
    <property type="protein sequence ID" value="ENSPTXP00000019098.1"/>
    <property type="gene ID" value="ENSPTXG00000013188.1"/>
</dbReference>
<reference evidence="3" key="1">
    <citation type="submission" date="2025-08" db="UniProtKB">
        <authorList>
            <consortium name="Ensembl"/>
        </authorList>
    </citation>
    <scope>IDENTIFICATION</scope>
</reference>
<sequence>MDQQQQFQQQLQDENQTLQQQVAQLTARLALPQAHAAPPPLPCWKCPVAVPDKFSGQPEMFPAFMGQCQLFMAMRPEDFPDDQARVGFVISLLSGSAARWATPLLLKNSPLLTDYQGFGQSMRHMYEDPI</sequence>
<accession>A0A670ZB38</accession>
<dbReference type="Pfam" id="PF16297">
    <property type="entry name" value="DUF4939"/>
    <property type="match status" value="1"/>
</dbReference>
<dbReference type="Proteomes" id="UP000472273">
    <property type="component" value="Unplaced"/>
</dbReference>
<dbReference type="OMA" id="CLMYEDP"/>